<dbReference type="GO" id="GO:0005381">
    <property type="term" value="F:iron ion transmembrane transporter activity"/>
    <property type="evidence" value="ECO:0007669"/>
    <property type="project" value="UniProtKB-UniRule"/>
</dbReference>
<organism evidence="10 11">
    <name type="scientific">Lactuca saligna</name>
    <name type="common">Willowleaf lettuce</name>
    <dbReference type="NCBI Taxonomy" id="75948"/>
    <lineage>
        <taxon>Eukaryota</taxon>
        <taxon>Viridiplantae</taxon>
        <taxon>Streptophyta</taxon>
        <taxon>Embryophyta</taxon>
        <taxon>Tracheophyta</taxon>
        <taxon>Spermatophyta</taxon>
        <taxon>Magnoliopsida</taxon>
        <taxon>eudicotyledons</taxon>
        <taxon>Gunneridae</taxon>
        <taxon>Pentapetalae</taxon>
        <taxon>asterids</taxon>
        <taxon>campanulids</taxon>
        <taxon>Asterales</taxon>
        <taxon>Asteraceae</taxon>
        <taxon>Cichorioideae</taxon>
        <taxon>Cichorieae</taxon>
        <taxon>Lactucinae</taxon>
        <taxon>Lactuca</taxon>
    </lineage>
</organism>
<gene>
    <name evidence="10" type="ORF">LSALG_LOCUS26490</name>
</gene>
<name>A0AA35Z7K0_LACSI</name>
<comment type="similarity">
    <text evidence="2 9">Belongs to the CCC1 family.</text>
</comment>
<dbReference type="GO" id="GO:0005384">
    <property type="term" value="F:manganese ion transmembrane transporter activity"/>
    <property type="evidence" value="ECO:0007669"/>
    <property type="project" value="InterPro"/>
</dbReference>
<evidence type="ECO:0000256" key="4">
    <source>
        <dbReference type="ARBA" id="ARBA00022554"/>
    </source>
</evidence>
<keyword evidence="6" id="KW-1133">Transmembrane helix</keyword>
<evidence type="ECO:0000313" key="10">
    <source>
        <dbReference type="EMBL" id="CAI9287104.1"/>
    </source>
</evidence>
<protein>
    <recommendedName>
        <fullName evidence="9">Vacuolar iron transporter</fullName>
    </recommendedName>
</protein>
<keyword evidence="11" id="KW-1185">Reference proteome</keyword>
<comment type="subcellular location">
    <subcellularLocation>
        <location evidence="1 9">Vacuole membrane</location>
        <topology evidence="1 9">Multi-pass membrane protein</topology>
    </subcellularLocation>
</comment>
<evidence type="ECO:0000256" key="2">
    <source>
        <dbReference type="ARBA" id="ARBA00007049"/>
    </source>
</evidence>
<evidence type="ECO:0000256" key="1">
    <source>
        <dbReference type="ARBA" id="ARBA00004128"/>
    </source>
</evidence>
<keyword evidence="3" id="KW-0408">Iron</keyword>
<evidence type="ECO:0000256" key="3">
    <source>
        <dbReference type="ARBA" id="ARBA00022496"/>
    </source>
</evidence>
<dbReference type="InterPro" id="IPR008217">
    <property type="entry name" value="Ccc1_fam"/>
</dbReference>
<dbReference type="Pfam" id="PF01988">
    <property type="entry name" value="VIT1"/>
    <property type="match status" value="1"/>
</dbReference>
<comment type="catalytic activity">
    <reaction evidence="8">
        <text>Fe(2+)(in) = Fe(2+)(out)</text>
        <dbReference type="Rhea" id="RHEA:28486"/>
        <dbReference type="ChEBI" id="CHEBI:29033"/>
    </reaction>
    <physiologicalReaction direction="left-to-right" evidence="8">
        <dbReference type="Rhea" id="RHEA:28487"/>
    </physiologicalReaction>
</comment>
<dbReference type="GO" id="GO:0140315">
    <property type="term" value="F:iron ion sequestering activity"/>
    <property type="evidence" value="ECO:0007669"/>
    <property type="project" value="UniProtKB-UniRule"/>
</dbReference>
<dbReference type="Proteomes" id="UP001177003">
    <property type="component" value="Chromosome 5"/>
</dbReference>
<dbReference type="EMBL" id="OX465081">
    <property type="protein sequence ID" value="CAI9287104.1"/>
    <property type="molecule type" value="Genomic_DNA"/>
</dbReference>
<proteinExistence type="inferred from homology"/>
<keyword evidence="9" id="KW-0406">Ion transport</keyword>
<evidence type="ECO:0000256" key="8">
    <source>
        <dbReference type="ARBA" id="ARBA00044464"/>
    </source>
</evidence>
<evidence type="ECO:0000256" key="6">
    <source>
        <dbReference type="ARBA" id="ARBA00022989"/>
    </source>
</evidence>
<evidence type="ECO:0000256" key="5">
    <source>
        <dbReference type="ARBA" id="ARBA00022692"/>
    </source>
</evidence>
<sequence length="160" mass="16886">MAVQNNLCIPDLKEKSEQEYGVSVEEEFDYSKRGQWLHAVKQDVRAMVPTGFADLVAGVCSMTIGEFVSVYSQRYVEVAPVKRETVTVEIEKNEETSPTIGLAGIGEAGEVSVVAVIVVESTKPVGVVLSLLSTVAVGAAFSVVSTAGGSDDDMTGVLGK</sequence>
<keyword evidence="9" id="KW-0813">Transport</keyword>
<keyword evidence="4 9" id="KW-0926">Vacuole</keyword>
<keyword evidence="3" id="KW-0410">Iron transport</keyword>
<evidence type="ECO:0000256" key="9">
    <source>
        <dbReference type="RuleBase" id="RU369115"/>
    </source>
</evidence>
<comment type="function">
    <text evidence="9">Vacuolar Fe(2+) uptake transporter.</text>
</comment>
<accession>A0AA35Z7K0</accession>
<evidence type="ECO:0000313" key="11">
    <source>
        <dbReference type="Proteomes" id="UP001177003"/>
    </source>
</evidence>
<keyword evidence="7" id="KW-0472">Membrane</keyword>
<dbReference type="PANTHER" id="PTHR31851">
    <property type="entry name" value="FE(2+)/MN(2+) TRANSPORTER PCL1"/>
    <property type="match status" value="1"/>
</dbReference>
<evidence type="ECO:0000256" key="7">
    <source>
        <dbReference type="ARBA" id="ARBA00023136"/>
    </source>
</evidence>
<reference evidence="10" key="1">
    <citation type="submission" date="2023-04" db="EMBL/GenBank/DDBJ databases">
        <authorList>
            <person name="Vijverberg K."/>
            <person name="Xiong W."/>
            <person name="Schranz E."/>
        </authorList>
    </citation>
    <scope>NUCLEOTIDE SEQUENCE</scope>
</reference>
<dbReference type="GO" id="GO:0005774">
    <property type="term" value="C:vacuolar membrane"/>
    <property type="evidence" value="ECO:0007669"/>
    <property type="project" value="UniProtKB-SubCell"/>
</dbReference>
<dbReference type="GO" id="GO:0030026">
    <property type="term" value="P:intracellular manganese ion homeostasis"/>
    <property type="evidence" value="ECO:0007669"/>
    <property type="project" value="InterPro"/>
</dbReference>
<keyword evidence="5" id="KW-0812">Transmembrane</keyword>
<dbReference type="AlphaFoldDB" id="A0AA35Z7K0"/>